<organism evidence="2 3">
    <name type="scientific">Mya arenaria</name>
    <name type="common">Soft-shell clam</name>
    <dbReference type="NCBI Taxonomy" id="6604"/>
    <lineage>
        <taxon>Eukaryota</taxon>
        <taxon>Metazoa</taxon>
        <taxon>Spiralia</taxon>
        <taxon>Lophotrochozoa</taxon>
        <taxon>Mollusca</taxon>
        <taxon>Bivalvia</taxon>
        <taxon>Autobranchia</taxon>
        <taxon>Heteroconchia</taxon>
        <taxon>Euheterodonta</taxon>
        <taxon>Imparidentia</taxon>
        <taxon>Neoheterodontei</taxon>
        <taxon>Myida</taxon>
        <taxon>Myoidea</taxon>
        <taxon>Myidae</taxon>
        <taxon>Mya</taxon>
    </lineage>
</organism>
<dbReference type="PANTHER" id="PTHR35083:SF1">
    <property type="entry name" value="RGD1565685 PROTEIN"/>
    <property type="match status" value="1"/>
</dbReference>
<keyword evidence="1" id="KW-0175">Coiled coil</keyword>
<dbReference type="Proteomes" id="UP001164746">
    <property type="component" value="Chromosome 11"/>
</dbReference>
<evidence type="ECO:0000256" key="1">
    <source>
        <dbReference type="SAM" id="Coils"/>
    </source>
</evidence>
<dbReference type="Pfam" id="PF15112">
    <property type="entry name" value="DUF4559"/>
    <property type="match status" value="1"/>
</dbReference>
<dbReference type="EMBL" id="CP111022">
    <property type="protein sequence ID" value="WAR20374.1"/>
    <property type="molecule type" value="Genomic_DNA"/>
</dbReference>
<name>A0ABY7FHM2_MYAAR</name>
<gene>
    <name evidence="2" type="ORF">MAR_002212</name>
</gene>
<protein>
    <submittedName>
        <fullName evidence="2">CX038-like protein</fullName>
    </submittedName>
</protein>
<proteinExistence type="predicted"/>
<reference evidence="2" key="1">
    <citation type="submission" date="2022-11" db="EMBL/GenBank/DDBJ databases">
        <title>Centuries of genome instability and evolution in soft-shell clam transmissible cancer (bioRxiv).</title>
        <authorList>
            <person name="Hart S.F.M."/>
            <person name="Yonemitsu M.A."/>
            <person name="Giersch R.M."/>
            <person name="Beal B.F."/>
            <person name="Arriagada G."/>
            <person name="Davis B.W."/>
            <person name="Ostrander E.A."/>
            <person name="Goff S.P."/>
            <person name="Metzger M.J."/>
        </authorList>
    </citation>
    <scope>NUCLEOTIDE SEQUENCE</scope>
    <source>
        <strain evidence="2">MELC-2E11</strain>
        <tissue evidence="2">Siphon/mantle</tissue>
    </source>
</reference>
<feature type="coiled-coil region" evidence="1">
    <location>
        <begin position="434"/>
        <end position="481"/>
    </location>
</feature>
<dbReference type="InterPro" id="IPR027897">
    <property type="entry name" value="DUF4559"/>
</dbReference>
<evidence type="ECO:0000313" key="3">
    <source>
        <dbReference type="Proteomes" id="UP001164746"/>
    </source>
</evidence>
<dbReference type="PANTHER" id="PTHR35083">
    <property type="entry name" value="RGD1565685 PROTEIN"/>
    <property type="match status" value="1"/>
</dbReference>
<keyword evidence="3" id="KW-1185">Reference proteome</keyword>
<sequence length="557" mass="63589">MSSVRAIGQLKAGATAAHVARHFGVNEKIIRRLHLPRSGRPRETTLRQDRHIQLTHLRNRFAAPIDTARNPPARNRPRISSRTIRRRLKAVGLRCRRPYRGTRLTPNLFTDDDRRQHVYRRSDERFTEACVFENDRCCGPDMNPIEHDWDYMKREIRARNVYNVHQLRDAIAQEWGQLPARFLHRLVASICISHHEMASYKTLFQEKKKQNWLKASVAVDITRKGLIPFVTTVVIILHQAICANVERTNCLPPGATCKNKRNCPAKICNDFMLGIEGHHRSNGPSWKNTNANDWCSNPREVAKCFLPPDGYLNVQTADDTDINGIINLIINCKFFDNYFTDDLARPQNICTKVRDVGKRLRHSPRLMVTDDDLSNCIDALKTLLQGNTSLATNPSAKDALAKLILENDKLSVSADDLANVINNAISTTNRKNPRKEKMNELKELKQQIQNLADEAVQRIARAKNEDNLERYSSKSAALKQDLHKHYLESCSSLDLGPMFDMNTTNLVEMYIIMSSTEQVNSNQSKIVRSEIKELDEVFRNKGEQAKHIYITAKAGVG</sequence>
<accession>A0ABY7FHM2</accession>
<evidence type="ECO:0000313" key="2">
    <source>
        <dbReference type="EMBL" id="WAR20374.1"/>
    </source>
</evidence>
<dbReference type="Gene3D" id="3.30.420.10">
    <property type="entry name" value="Ribonuclease H-like superfamily/Ribonuclease H"/>
    <property type="match status" value="1"/>
</dbReference>
<dbReference type="InterPro" id="IPR036397">
    <property type="entry name" value="RNaseH_sf"/>
</dbReference>